<accession>A0A9N7R7J6</accession>
<evidence type="ECO:0000313" key="4">
    <source>
        <dbReference type="Proteomes" id="UP001153555"/>
    </source>
</evidence>
<dbReference type="Pfam" id="PF13976">
    <property type="entry name" value="gag_pre-integrs"/>
    <property type="match status" value="1"/>
</dbReference>
<evidence type="ECO:0000259" key="2">
    <source>
        <dbReference type="Pfam" id="PF13976"/>
    </source>
</evidence>
<proteinExistence type="predicted"/>
<evidence type="ECO:0000313" key="3">
    <source>
        <dbReference type="EMBL" id="CAA0817109.1"/>
    </source>
</evidence>
<organism evidence="3 4">
    <name type="scientific">Striga hermonthica</name>
    <name type="common">Purple witchweed</name>
    <name type="synonym">Buchnera hermonthica</name>
    <dbReference type="NCBI Taxonomy" id="68872"/>
    <lineage>
        <taxon>Eukaryota</taxon>
        <taxon>Viridiplantae</taxon>
        <taxon>Streptophyta</taxon>
        <taxon>Embryophyta</taxon>
        <taxon>Tracheophyta</taxon>
        <taxon>Spermatophyta</taxon>
        <taxon>Magnoliopsida</taxon>
        <taxon>eudicotyledons</taxon>
        <taxon>Gunneridae</taxon>
        <taxon>Pentapetalae</taxon>
        <taxon>asterids</taxon>
        <taxon>lamiids</taxon>
        <taxon>Lamiales</taxon>
        <taxon>Orobanchaceae</taxon>
        <taxon>Buchnereae</taxon>
        <taxon>Striga</taxon>
    </lineage>
</organism>
<feature type="region of interest" description="Disordered" evidence="1">
    <location>
        <begin position="91"/>
        <end position="111"/>
    </location>
</feature>
<dbReference type="AlphaFoldDB" id="A0A9N7R7J6"/>
<feature type="domain" description="GAG-pre-integrase" evidence="2">
    <location>
        <begin position="15"/>
        <end position="54"/>
    </location>
</feature>
<comment type="caution">
    <text evidence="3">The sequence shown here is derived from an EMBL/GenBank/DDBJ whole genome shotgun (WGS) entry which is preliminary data.</text>
</comment>
<dbReference type="InterPro" id="IPR025724">
    <property type="entry name" value="GAG-pre-integrase_dom"/>
</dbReference>
<dbReference type="EMBL" id="CACSLK010015718">
    <property type="protein sequence ID" value="CAA0817109.1"/>
    <property type="molecule type" value="Genomic_DNA"/>
</dbReference>
<evidence type="ECO:0000256" key="1">
    <source>
        <dbReference type="SAM" id="MobiDB-lite"/>
    </source>
</evidence>
<reference evidence="3" key="1">
    <citation type="submission" date="2019-12" db="EMBL/GenBank/DDBJ databases">
        <authorList>
            <person name="Scholes J."/>
        </authorList>
    </citation>
    <scope>NUCLEOTIDE SEQUENCE</scope>
</reference>
<protein>
    <recommendedName>
        <fullName evidence="2">GAG-pre-integrase domain-containing protein</fullName>
    </recommendedName>
</protein>
<dbReference type="OrthoDB" id="413361at2759"/>
<feature type="non-terminal residue" evidence="3">
    <location>
        <position position="1"/>
    </location>
</feature>
<dbReference type="Proteomes" id="UP001153555">
    <property type="component" value="Unassembled WGS sequence"/>
</dbReference>
<gene>
    <name evidence="3" type="ORF">SHERM_16786</name>
</gene>
<name>A0A9N7R7J6_STRHE</name>
<keyword evidence="4" id="KW-1185">Reference proteome</keyword>
<sequence>VRTYDNCYQIKTKPLCNRAKLDEVELWHQKLGHVNYNMMDKLVRLDAVRGKNAEEDAQILLEFPQSAADNAVSDAVPDVVPNVVPGVMTLDTTPDATRISDEKNTTPKTPI</sequence>